<reference evidence="1 2" key="1">
    <citation type="submission" date="2015-04" db="EMBL/GenBank/DDBJ databases">
        <authorList>
            <person name="Cao L."/>
            <person name="Gao C.H."/>
        </authorList>
    </citation>
    <scope>NUCLEOTIDE SEQUENCE [LARGE SCALE GENOMIC DNA]</scope>
    <source>
        <strain evidence="1 2">SH3</strain>
    </source>
</reference>
<name>A0A7U7JQN6_9STAP</name>
<sequence length="39" mass="4431">MASNDSYIVSQSTVEIFKNQTAHYFIAILSAYVSLEFNQ</sequence>
<gene>
    <name evidence="1" type="ORF">BN1326_110001</name>
</gene>
<dbReference type="AlphaFoldDB" id="A0A7U7JQN6"/>
<dbReference type="EMBL" id="CVOU01000003">
    <property type="protein sequence ID" value="CRI11868.1"/>
    <property type="molecule type" value="Genomic_DNA"/>
</dbReference>
<evidence type="ECO:0000313" key="2">
    <source>
        <dbReference type="Proteomes" id="UP000236509"/>
    </source>
</evidence>
<protein>
    <submittedName>
        <fullName evidence="1">Uncharacterized protein</fullName>
    </submittedName>
</protein>
<keyword evidence="2" id="KW-1185">Reference proteome</keyword>
<accession>A0A7U7JQN6</accession>
<organism evidence="1 2">
    <name type="scientific">Staphylococcus argenteus</name>
    <dbReference type="NCBI Taxonomy" id="985002"/>
    <lineage>
        <taxon>Bacteria</taxon>
        <taxon>Bacillati</taxon>
        <taxon>Bacillota</taxon>
        <taxon>Bacilli</taxon>
        <taxon>Bacillales</taxon>
        <taxon>Staphylococcaceae</taxon>
        <taxon>Staphylococcus</taxon>
    </lineage>
</organism>
<comment type="caution">
    <text evidence="1">The sequence shown here is derived from an EMBL/GenBank/DDBJ whole genome shotgun (WGS) entry which is preliminary data.</text>
</comment>
<evidence type="ECO:0000313" key="1">
    <source>
        <dbReference type="EMBL" id="CRI11868.1"/>
    </source>
</evidence>
<dbReference type="Proteomes" id="UP000236509">
    <property type="component" value="Unassembled WGS sequence"/>
</dbReference>
<proteinExistence type="predicted"/>